<dbReference type="AlphaFoldDB" id="Q6TPJ9"/>
<reference evidence="2" key="1">
    <citation type="journal article" date="2003" name="Brain Res. Dev. Brain Res.">
        <title>Expression of the guanine nucleotide exchange factor, mr-gef, is regulated during the differentiation of specific subsets of telencephalic neurons.</title>
        <authorList>
            <person name="Bithell A."/>
            <person name="Alberta J."/>
            <person name="Hornby F."/>
            <person name="Stiles C.D."/>
            <person name="Williams B.P."/>
        </authorList>
    </citation>
    <scope>NUCLEOTIDE SEQUENCE</scope>
    <source>
        <strain evidence="2">Sprague-Dawley</strain>
        <tissue evidence="2">Cerebral cortex</tissue>
    </source>
</reference>
<protein>
    <submittedName>
        <fullName evidence="2">Uncharacterized protein</fullName>
    </submittedName>
</protein>
<organism evidence="2">
    <name type="scientific">Rattus norvegicus</name>
    <name type="common">Rat</name>
    <dbReference type="NCBI Taxonomy" id="10116"/>
    <lineage>
        <taxon>Eukaryota</taxon>
        <taxon>Metazoa</taxon>
        <taxon>Chordata</taxon>
        <taxon>Craniata</taxon>
        <taxon>Vertebrata</taxon>
        <taxon>Euteleostomi</taxon>
        <taxon>Mammalia</taxon>
        <taxon>Eutheria</taxon>
        <taxon>Euarchontoglires</taxon>
        <taxon>Glires</taxon>
        <taxon>Rodentia</taxon>
        <taxon>Myomorpha</taxon>
        <taxon>Muroidea</taxon>
        <taxon>Muridae</taxon>
        <taxon>Murinae</taxon>
        <taxon>Rattus</taxon>
    </lineage>
</organism>
<feature type="non-terminal residue" evidence="2">
    <location>
        <position position="1"/>
    </location>
</feature>
<sequence length="34" mass="3621">QAVGATEDPATNEKKREKDVELTSSDPPVSPARP</sequence>
<accession>Q6TPJ9</accession>
<feature type="region of interest" description="Disordered" evidence="1">
    <location>
        <begin position="1"/>
        <end position="34"/>
    </location>
</feature>
<feature type="compositionally biased region" description="Basic and acidic residues" evidence="1">
    <location>
        <begin position="11"/>
        <end position="21"/>
    </location>
</feature>
<name>Q6TPJ9_RAT</name>
<dbReference type="EMBL" id="AY390383">
    <property type="protein sequence ID" value="AAR83746.1"/>
    <property type="molecule type" value="mRNA"/>
</dbReference>
<evidence type="ECO:0000256" key="1">
    <source>
        <dbReference type="SAM" id="MobiDB-lite"/>
    </source>
</evidence>
<proteinExistence type="evidence at transcript level"/>
<evidence type="ECO:0000313" key="2">
    <source>
        <dbReference type="EMBL" id="AAR83746.1"/>
    </source>
</evidence>